<accession>Q2SQG0</accession>
<sequence>MPSSDSRDLTNSRDLQRRLKKLSKSELTQLLLELHGRHEEVDAFIDLFLLRRSPSALAANLSERIQAIGQSRQFIRYGETFGYAAQLQQLLQDIEASLMEDYPLQACDILAEFIITHEKVFVRSDDSAGAISDVYREAVSTMARAITSARRRQRFPEGYWLSRFAEWRDRDAGNLLLGLLASDKSCFTDSELSQLAWRYERQLRQAVKKGLAPQDDYFREALTGLQGAAQALNDPDLYAQAVKLAYPELSDFLKIELAENYLKASEPDKALACLDTPEADSPDLLKIRLLAYEQLGDRANKRDALQRLFNLEPTPEHLQALLHLAPREEREEIIDDAIQSAEQAGDGALAASLLLELQQPQRALALLQQQGEALQQYYHGDLLALAERFKENRIVLGAILCYRALLEDILNRSYAKAYAYAADYIKELTELDAAGPDYQSTPDHSAFLVALRRTHPDKTGFWSRVDGSVLLRSV</sequence>
<dbReference type="eggNOG" id="COG3118">
    <property type="taxonomic scope" value="Bacteria"/>
</dbReference>
<proteinExistence type="predicted"/>
<keyword evidence="2" id="KW-1185">Reference proteome</keyword>
<evidence type="ECO:0000313" key="1">
    <source>
        <dbReference type="EMBL" id="ABC27114.1"/>
    </source>
</evidence>
<protein>
    <submittedName>
        <fullName evidence="1">Uncharacterized protein</fullName>
    </submittedName>
</protein>
<dbReference type="AlphaFoldDB" id="Q2SQG0"/>
<dbReference type="Proteomes" id="UP000000238">
    <property type="component" value="Chromosome"/>
</dbReference>
<dbReference type="KEGG" id="hch:HCH_00197"/>
<dbReference type="OrthoDB" id="7183688at2"/>
<dbReference type="InterPro" id="IPR049245">
    <property type="entry name" value="DUF6880"/>
</dbReference>
<dbReference type="HOGENOM" id="CLU_046837_0_0_6"/>
<gene>
    <name evidence="1" type="ordered locus">HCH_00197</name>
</gene>
<dbReference type="STRING" id="349521.HCH_00197"/>
<reference evidence="1 2" key="1">
    <citation type="journal article" date="2005" name="Nucleic Acids Res.">
        <title>Genomic blueprint of Hahella chejuensis, a marine microbe producing an algicidal agent.</title>
        <authorList>
            <person name="Jeong H."/>
            <person name="Yim J.H."/>
            <person name="Lee C."/>
            <person name="Choi S.-H."/>
            <person name="Park Y.K."/>
            <person name="Yoon S.H."/>
            <person name="Hur C.-G."/>
            <person name="Kang H.-Y."/>
            <person name="Kim D."/>
            <person name="Lee H.H."/>
            <person name="Park K.H."/>
            <person name="Park S.-H."/>
            <person name="Park H.-S."/>
            <person name="Lee H.K."/>
            <person name="Oh T.K."/>
            <person name="Kim J.F."/>
        </authorList>
    </citation>
    <scope>NUCLEOTIDE SEQUENCE [LARGE SCALE GENOMIC DNA]</scope>
    <source>
        <strain evidence="1 2">KCTC 2396</strain>
    </source>
</reference>
<evidence type="ECO:0000313" key="2">
    <source>
        <dbReference type="Proteomes" id="UP000000238"/>
    </source>
</evidence>
<organism evidence="1 2">
    <name type="scientific">Hahella chejuensis (strain KCTC 2396)</name>
    <dbReference type="NCBI Taxonomy" id="349521"/>
    <lineage>
        <taxon>Bacteria</taxon>
        <taxon>Pseudomonadati</taxon>
        <taxon>Pseudomonadota</taxon>
        <taxon>Gammaproteobacteria</taxon>
        <taxon>Oceanospirillales</taxon>
        <taxon>Hahellaceae</taxon>
        <taxon>Hahella</taxon>
    </lineage>
</organism>
<dbReference type="Pfam" id="PF21810">
    <property type="entry name" value="DUF6880"/>
    <property type="match status" value="2"/>
</dbReference>
<dbReference type="RefSeq" id="WP_011394191.1">
    <property type="nucleotide sequence ID" value="NC_007645.1"/>
</dbReference>
<name>Q2SQG0_HAHCH</name>
<dbReference type="EMBL" id="CP000155">
    <property type="protein sequence ID" value="ABC27114.1"/>
    <property type="molecule type" value="Genomic_DNA"/>
</dbReference>